<sequence>MTETPLQPGLREAMRRIDDIGLHVVGAALASGEQDIVKALQTARQPETA</sequence>
<keyword evidence="2" id="KW-1185">Reference proteome</keyword>
<organism evidence="1 2">
    <name type="scientific">Paracraurococcus lichenis</name>
    <dbReference type="NCBI Taxonomy" id="3064888"/>
    <lineage>
        <taxon>Bacteria</taxon>
        <taxon>Pseudomonadati</taxon>
        <taxon>Pseudomonadota</taxon>
        <taxon>Alphaproteobacteria</taxon>
        <taxon>Acetobacterales</taxon>
        <taxon>Roseomonadaceae</taxon>
        <taxon>Paracraurococcus</taxon>
    </lineage>
</organism>
<accession>A0ABT9EAJ3</accession>
<comment type="caution">
    <text evidence="1">The sequence shown here is derived from an EMBL/GenBank/DDBJ whole genome shotgun (WGS) entry which is preliminary data.</text>
</comment>
<gene>
    <name evidence="1" type="ORF">Q7A36_33125</name>
</gene>
<reference evidence="1 2" key="1">
    <citation type="submission" date="2023-08" db="EMBL/GenBank/DDBJ databases">
        <title>The draft genome sequence of Paracraurococcus sp. LOR1-02.</title>
        <authorList>
            <person name="Kingkaew E."/>
            <person name="Tanasupawat S."/>
        </authorList>
    </citation>
    <scope>NUCLEOTIDE SEQUENCE [LARGE SCALE GENOMIC DNA]</scope>
    <source>
        <strain evidence="1 2">LOR1-02</strain>
    </source>
</reference>
<dbReference type="RefSeq" id="WP_305108078.1">
    <property type="nucleotide sequence ID" value="NZ_JAUTWS010000076.1"/>
</dbReference>
<protein>
    <submittedName>
        <fullName evidence="1">Uncharacterized protein</fullName>
    </submittedName>
</protein>
<dbReference type="EMBL" id="JAUTWS010000076">
    <property type="protein sequence ID" value="MDO9713218.1"/>
    <property type="molecule type" value="Genomic_DNA"/>
</dbReference>
<evidence type="ECO:0000313" key="2">
    <source>
        <dbReference type="Proteomes" id="UP001243009"/>
    </source>
</evidence>
<dbReference type="Proteomes" id="UP001243009">
    <property type="component" value="Unassembled WGS sequence"/>
</dbReference>
<evidence type="ECO:0000313" key="1">
    <source>
        <dbReference type="EMBL" id="MDO9713218.1"/>
    </source>
</evidence>
<name>A0ABT9EAJ3_9PROT</name>
<proteinExistence type="predicted"/>